<protein>
    <submittedName>
        <fullName evidence="2">CinA family protein</fullName>
    </submittedName>
</protein>
<dbReference type="SUPFAM" id="SSF142433">
    <property type="entry name" value="CinA-like"/>
    <property type="match status" value="1"/>
</dbReference>
<gene>
    <name evidence="2" type="ORF">GCM10023349_37530</name>
</gene>
<dbReference type="NCBIfam" id="TIGR00199">
    <property type="entry name" value="PncC_domain"/>
    <property type="match status" value="1"/>
</dbReference>
<dbReference type="Proteomes" id="UP001499974">
    <property type="component" value="Unassembled WGS sequence"/>
</dbReference>
<keyword evidence="3" id="KW-1185">Reference proteome</keyword>
<dbReference type="Gene3D" id="3.90.950.20">
    <property type="entry name" value="CinA-like"/>
    <property type="match status" value="1"/>
</dbReference>
<sequence>MQRLLRVAGQTVATAESLTGGRLAALFTDVPGASDVYVGGVVTYATELKASLLGVSARIIAEHGVVSSECAQAMAAGVRALTGATYGVSTTGVAGPSEQEGKPPGTVFVGIAGPDLVVGLALELRGKRAQIQDRTCREALATFEQVLRREETPLG</sequence>
<dbReference type="InterPro" id="IPR036653">
    <property type="entry name" value="CinA-like_C"/>
</dbReference>
<evidence type="ECO:0000259" key="1">
    <source>
        <dbReference type="Pfam" id="PF02464"/>
    </source>
</evidence>
<name>A0ABP8XW42_9ACTN</name>
<dbReference type="InterPro" id="IPR008136">
    <property type="entry name" value="CinA_C"/>
</dbReference>
<organism evidence="2 3">
    <name type="scientific">Nocardioides conyzicola</name>
    <dbReference type="NCBI Taxonomy" id="1651781"/>
    <lineage>
        <taxon>Bacteria</taxon>
        <taxon>Bacillati</taxon>
        <taxon>Actinomycetota</taxon>
        <taxon>Actinomycetes</taxon>
        <taxon>Propionibacteriales</taxon>
        <taxon>Nocardioidaceae</taxon>
        <taxon>Nocardioides</taxon>
    </lineage>
</organism>
<comment type="caution">
    <text evidence="2">The sequence shown here is derived from an EMBL/GenBank/DDBJ whole genome shotgun (WGS) entry which is preliminary data.</text>
</comment>
<feature type="domain" description="CinA C-terminal" evidence="1">
    <location>
        <begin position="3"/>
        <end position="146"/>
    </location>
</feature>
<dbReference type="Pfam" id="PF02464">
    <property type="entry name" value="CinA"/>
    <property type="match status" value="1"/>
</dbReference>
<evidence type="ECO:0000313" key="2">
    <source>
        <dbReference type="EMBL" id="GAA4714752.1"/>
    </source>
</evidence>
<evidence type="ECO:0000313" key="3">
    <source>
        <dbReference type="Proteomes" id="UP001499974"/>
    </source>
</evidence>
<proteinExistence type="predicted"/>
<dbReference type="EMBL" id="BAABKM010000003">
    <property type="protein sequence ID" value="GAA4714752.1"/>
    <property type="molecule type" value="Genomic_DNA"/>
</dbReference>
<accession>A0ABP8XW42</accession>
<reference evidence="3" key="1">
    <citation type="journal article" date="2019" name="Int. J. Syst. Evol. Microbiol.">
        <title>The Global Catalogue of Microorganisms (GCM) 10K type strain sequencing project: providing services to taxonomists for standard genome sequencing and annotation.</title>
        <authorList>
            <consortium name="The Broad Institute Genomics Platform"/>
            <consortium name="The Broad Institute Genome Sequencing Center for Infectious Disease"/>
            <person name="Wu L."/>
            <person name="Ma J."/>
        </authorList>
    </citation>
    <scope>NUCLEOTIDE SEQUENCE [LARGE SCALE GENOMIC DNA]</scope>
    <source>
        <strain evidence="3">JCM 18531</strain>
    </source>
</reference>